<keyword evidence="1" id="KW-0732">Signal</keyword>
<accession>A0A844QGK3</accession>
<organism evidence="2 3">
    <name type="scientific">Nitratireductor arenosus</name>
    <dbReference type="NCBI Taxonomy" id="2682096"/>
    <lineage>
        <taxon>Bacteria</taxon>
        <taxon>Pseudomonadati</taxon>
        <taxon>Pseudomonadota</taxon>
        <taxon>Alphaproteobacteria</taxon>
        <taxon>Hyphomicrobiales</taxon>
        <taxon>Phyllobacteriaceae</taxon>
        <taxon>Nitratireductor</taxon>
    </lineage>
</organism>
<evidence type="ECO:0000313" key="2">
    <source>
        <dbReference type="EMBL" id="MVA97111.1"/>
    </source>
</evidence>
<feature type="signal peptide" evidence="1">
    <location>
        <begin position="1"/>
        <end position="25"/>
    </location>
</feature>
<name>A0A844QGK3_9HYPH</name>
<reference evidence="2 3" key="1">
    <citation type="submission" date="2019-12" db="EMBL/GenBank/DDBJ databases">
        <title>Nitratireductor arenosus sp. nov., Isolated from sea sand, Jeju island, South Korea.</title>
        <authorList>
            <person name="Kim W."/>
        </authorList>
    </citation>
    <scope>NUCLEOTIDE SEQUENCE [LARGE SCALE GENOMIC DNA]</scope>
    <source>
        <strain evidence="2 3">CAU 1489</strain>
    </source>
</reference>
<sequence length="110" mass="11842">MKRLFLAAPLLAVAALGLGSAAAFAKPARCFTTDDGYYNCDFRGVDGAGSFVIAANGYPTYSLVIDRPGFAFGFVNFGDRNISLPGEYVRSRDDAACWNNPETNTKICAW</sequence>
<evidence type="ECO:0000313" key="3">
    <source>
        <dbReference type="Proteomes" id="UP000463224"/>
    </source>
</evidence>
<comment type="caution">
    <text evidence="2">The sequence shown here is derived from an EMBL/GenBank/DDBJ whole genome shotgun (WGS) entry which is preliminary data.</text>
</comment>
<protein>
    <recommendedName>
        <fullName evidence="4">Peptidase inhibitor family I36</fullName>
    </recommendedName>
</protein>
<gene>
    <name evidence="2" type="ORF">GN330_07595</name>
</gene>
<dbReference type="AlphaFoldDB" id="A0A844QGK3"/>
<evidence type="ECO:0008006" key="4">
    <source>
        <dbReference type="Google" id="ProtNLM"/>
    </source>
</evidence>
<keyword evidence="3" id="KW-1185">Reference proteome</keyword>
<evidence type="ECO:0000256" key="1">
    <source>
        <dbReference type="SAM" id="SignalP"/>
    </source>
</evidence>
<proteinExistence type="predicted"/>
<dbReference type="RefSeq" id="WP_156712103.1">
    <property type="nucleotide sequence ID" value="NZ_WPHG01000002.1"/>
</dbReference>
<dbReference type="Proteomes" id="UP000463224">
    <property type="component" value="Unassembled WGS sequence"/>
</dbReference>
<dbReference type="EMBL" id="WPHG01000002">
    <property type="protein sequence ID" value="MVA97111.1"/>
    <property type="molecule type" value="Genomic_DNA"/>
</dbReference>
<feature type="chain" id="PRO_5032583416" description="Peptidase inhibitor family I36" evidence="1">
    <location>
        <begin position="26"/>
        <end position="110"/>
    </location>
</feature>